<dbReference type="PANTHER" id="PTHR30619:SF1">
    <property type="entry name" value="RECOMBINATION PROTEIN 2"/>
    <property type="match status" value="1"/>
</dbReference>
<dbReference type="PANTHER" id="PTHR30619">
    <property type="entry name" value="DNA INTERNALIZATION/COMPETENCE PROTEIN COMEC/REC2"/>
    <property type="match status" value="1"/>
</dbReference>
<proteinExistence type="predicted"/>
<protein>
    <submittedName>
        <fullName evidence="2">MBL fold metallo-hydrolase</fullName>
    </submittedName>
</protein>
<evidence type="ECO:0000313" key="3">
    <source>
        <dbReference type="Proteomes" id="UP000823863"/>
    </source>
</evidence>
<dbReference type="EMBL" id="DWWB01000047">
    <property type="protein sequence ID" value="HJC66729.1"/>
    <property type="molecule type" value="Genomic_DNA"/>
</dbReference>
<evidence type="ECO:0000313" key="2">
    <source>
        <dbReference type="EMBL" id="HJC66729.1"/>
    </source>
</evidence>
<dbReference type="SMART" id="SM00849">
    <property type="entry name" value="Lactamase_B"/>
    <property type="match status" value="1"/>
</dbReference>
<dbReference type="InterPro" id="IPR036866">
    <property type="entry name" value="RibonucZ/Hydroxyglut_hydro"/>
</dbReference>
<name>A0A9D2TE95_9FIRM</name>
<gene>
    <name evidence="2" type="ORF">H9931_08425</name>
</gene>
<feature type="domain" description="Metallo-beta-lactamase" evidence="1">
    <location>
        <begin position="9"/>
        <end position="208"/>
    </location>
</feature>
<accession>A0A9D2TE95</accession>
<reference evidence="2" key="2">
    <citation type="submission" date="2021-04" db="EMBL/GenBank/DDBJ databases">
        <authorList>
            <person name="Gilroy R."/>
        </authorList>
    </citation>
    <scope>NUCLEOTIDE SEQUENCE</scope>
    <source>
        <strain evidence="2">CHK198-12963</strain>
    </source>
</reference>
<comment type="caution">
    <text evidence="2">The sequence shown here is derived from an EMBL/GenBank/DDBJ whole genome shotgun (WGS) entry which is preliminary data.</text>
</comment>
<dbReference type="InterPro" id="IPR052159">
    <property type="entry name" value="Competence_DNA_uptake"/>
</dbReference>
<dbReference type="InterPro" id="IPR001279">
    <property type="entry name" value="Metallo-B-lactamas"/>
</dbReference>
<dbReference type="Proteomes" id="UP000823863">
    <property type="component" value="Unassembled WGS sequence"/>
</dbReference>
<dbReference type="Pfam" id="PF00753">
    <property type="entry name" value="Lactamase_B"/>
    <property type="match status" value="1"/>
</dbReference>
<dbReference type="AlphaFoldDB" id="A0A9D2TE95"/>
<sequence>MFPSVNGAQSLSILIKTEHGELIVVDGGWEEDSRYLTQKIMENGGRVAAWFLTHPHGDHAGALEKILRDKPEGITIEKIYCSLADPQWYRTYAPDDPGIADRLLERFQTLPEGMVDIQIGKGDCFRIDDVTVTVMNDRGTCRENAVNNSCIVFKLRIKKQSLLLLGDLACQGGQELLRDCGPSELRADIVQMAHHGQGGVGKTVYEAIAPEICLWPTPEWLWNNDNGNGKGSGPWSTLETRKWMEELGVKDNLCTKDGMVHMYFR</sequence>
<evidence type="ECO:0000259" key="1">
    <source>
        <dbReference type="SMART" id="SM00849"/>
    </source>
</evidence>
<dbReference type="Gene3D" id="3.60.15.10">
    <property type="entry name" value="Ribonuclease Z/Hydroxyacylglutathione hydrolase-like"/>
    <property type="match status" value="1"/>
</dbReference>
<organism evidence="2 3">
    <name type="scientific">Candidatus Enterocloster excrementigallinarum</name>
    <dbReference type="NCBI Taxonomy" id="2838558"/>
    <lineage>
        <taxon>Bacteria</taxon>
        <taxon>Bacillati</taxon>
        <taxon>Bacillota</taxon>
        <taxon>Clostridia</taxon>
        <taxon>Lachnospirales</taxon>
        <taxon>Lachnospiraceae</taxon>
        <taxon>Enterocloster</taxon>
    </lineage>
</organism>
<reference evidence="2" key="1">
    <citation type="journal article" date="2021" name="PeerJ">
        <title>Extensive microbial diversity within the chicken gut microbiome revealed by metagenomics and culture.</title>
        <authorList>
            <person name="Gilroy R."/>
            <person name="Ravi A."/>
            <person name="Getino M."/>
            <person name="Pursley I."/>
            <person name="Horton D.L."/>
            <person name="Alikhan N.F."/>
            <person name="Baker D."/>
            <person name="Gharbi K."/>
            <person name="Hall N."/>
            <person name="Watson M."/>
            <person name="Adriaenssens E.M."/>
            <person name="Foster-Nyarko E."/>
            <person name="Jarju S."/>
            <person name="Secka A."/>
            <person name="Antonio M."/>
            <person name="Oren A."/>
            <person name="Chaudhuri R.R."/>
            <person name="La Ragione R."/>
            <person name="Hildebrand F."/>
            <person name="Pallen M.J."/>
        </authorList>
    </citation>
    <scope>NUCLEOTIDE SEQUENCE</scope>
    <source>
        <strain evidence="2">CHK198-12963</strain>
    </source>
</reference>
<dbReference type="SUPFAM" id="SSF56281">
    <property type="entry name" value="Metallo-hydrolase/oxidoreductase"/>
    <property type="match status" value="1"/>
</dbReference>